<dbReference type="EMBL" id="BNAT01000050">
    <property type="protein sequence ID" value="GHE60441.1"/>
    <property type="molecule type" value="Genomic_DNA"/>
</dbReference>
<protein>
    <recommendedName>
        <fullName evidence="3">DUF3455 domain-containing protein</fullName>
    </recommendedName>
</protein>
<dbReference type="PANTHER" id="PTHR35567">
    <property type="entry name" value="MALATE DEHYDROGENASE (AFU_ORTHOLOGUE AFUA_2G13800)"/>
    <property type="match status" value="1"/>
</dbReference>
<dbReference type="Proteomes" id="UP000603227">
    <property type="component" value="Unassembled WGS sequence"/>
</dbReference>
<organism evidence="1 2">
    <name type="scientific">Streptomyces capitiformicae</name>
    <dbReference type="NCBI Taxonomy" id="2014920"/>
    <lineage>
        <taxon>Bacteria</taxon>
        <taxon>Bacillati</taxon>
        <taxon>Actinomycetota</taxon>
        <taxon>Actinomycetes</taxon>
        <taxon>Kitasatosporales</taxon>
        <taxon>Streptomycetaceae</taxon>
        <taxon>Streptomyces</taxon>
    </lineage>
</organism>
<evidence type="ECO:0000313" key="1">
    <source>
        <dbReference type="EMBL" id="GHE60441.1"/>
    </source>
</evidence>
<comment type="caution">
    <text evidence="1">The sequence shown here is derived from an EMBL/GenBank/DDBJ whole genome shotgun (WGS) entry which is preliminary data.</text>
</comment>
<sequence length="145" mass="14859">MGVDAPPALKVPDGNRLTSVLAAEGVQTYSCTGVWKLLEPAATLWAKKDPSLRTVALHSRGPVRVSTVDGSAVNAAAIANSPKPGTIPELLLQATATRGTGILGGVSYIQRLDTRGGVAPTTACGGTEQISVPCSAVYAFYKPAK</sequence>
<evidence type="ECO:0000313" key="2">
    <source>
        <dbReference type="Proteomes" id="UP000603227"/>
    </source>
</evidence>
<dbReference type="InterPro" id="IPR021851">
    <property type="entry name" value="DUF3455"/>
</dbReference>
<accession>A0A918ZNK2</accession>
<dbReference type="AlphaFoldDB" id="A0A918ZNK2"/>
<name>A0A918ZNK2_9ACTN</name>
<evidence type="ECO:0008006" key="3">
    <source>
        <dbReference type="Google" id="ProtNLM"/>
    </source>
</evidence>
<dbReference type="Pfam" id="PF11937">
    <property type="entry name" value="DUF3455"/>
    <property type="match status" value="1"/>
</dbReference>
<reference evidence="1" key="1">
    <citation type="journal article" date="2014" name="Int. J. Syst. Evol. Microbiol.">
        <title>Complete genome sequence of Corynebacterium casei LMG S-19264T (=DSM 44701T), isolated from a smear-ripened cheese.</title>
        <authorList>
            <consortium name="US DOE Joint Genome Institute (JGI-PGF)"/>
            <person name="Walter F."/>
            <person name="Albersmeier A."/>
            <person name="Kalinowski J."/>
            <person name="Ruckert C."/>
        </authorList>
    </citation>
    <scope>NUCLEOTIDE SEQUENCE</scope>
    <source>
        <strain evidence="1">CGMCC 4.7403</strain>
    </source>
</reference>
<keyword evidence="2" id="KW-1185">Reference proteome</keyword>
<reference evidence="1" key="2">
    <citation type="submission" date="2020-09" db="EMBL/GenBank/DDBJ databases">
        <authorList>
            <person name="Sun Q."/>
            <person name="Zhou Y."/>
        </authorList>
    </citation>
    <scope>NUCLEOTIDE SEQUENCE</scope>
    <source>
        <strain evidence="1">CGMCC 4.7403</strain>
    </source>
</reference>
<gene>
    <name evidence="1" type="ORF">GCM10017771_83700</name>
</gene>
<dbReference type="RefSeq" id="WP_229914386.1">
    <property type="nucleotide sequence ID" value="NZ_BNAT01000050.1"/>
</dbReference>
<dbReference type="PANTHER" id="PTHR35567:SF1">
    <property type="entry name" value="CONSERVED FUNGAL PROTEIN (AFU_ORTHOLOGUE AFUA_1G14230)"/>
    <property type="match status" value="1"/>
</dbReference>
<proteinExistence type="predicted"/>